<sequence>MIQSLLNLFKIGSPKVDLVLQSHQIVPGAIVKGSFHIYGGWLPQKIKRLECDFVREAKNHKIEVIAPAATVLMSQTMEPKGKREVPFHYQIPEDLPPTSQAYSYRLQTKIVFVDDVKRFDHDELVVIN</sequence>
<proteinExistence type="predicted"/>
<dbReference type="AlphaFoldDB" id="A0A1I2N273"/>
<dbReference type="Proteomes" id="UP000198897">
    <property type="component" value="Unassembled WGS sequence"/>
</dbReference>
<name>A0A1I2N273_9BACI</name>
<keyword evidence="2" id="KW-1185">Reference proteome</keyword>
<dbReference type="InterPro" id="IPR009776">
    <property type="entry name" value="Spore_0_M"/>
</dbReference>
<reference evidence="2" key="1">
    <citation type="submission" date="2016-10" db="EMBL/GenBank/DDBJ databases">
        <authorList>
            <person name="Varghese N."/>
            <person name="Submissions S."/>
        </authorList>
    </citation>
    <scope>NUCLEOTIDE SEQUENCE [LARGE SCALE GENOMIC DNA]</scope>
    <source>
        <strain evidence="2">FP5</strain>
    </source>
</reference>
<protein>
    <submittedName>
        <fullName evidence="1">Sporulation-control protein</fullName>
    </submittedName>
</protein>
<gene>
    <name evidence="1" type="ORF">SAMN05216353_1171</name>
</gene>
<evidence type="ECO:0000313" key="1">
    <source>
        <dbReference type="EMBL" id="SFF97964.1"/>
    </source>
</evidence>
<dbReference type="EMBL" id="FOOG01000017">
    <property type="protein sequence ID" value="SFF97964.1"/>
    <property type="molecule type" value="Genomic_DNA"/>
</dbReference>
<dbReference type="PANTHER" id="PTHR40053:SF1">
    <property type="entry name" value="SPORULATION-CONTROL PROTEIN SPO0M"/>
    <property type="match status" value="1"/>
</dbReference>
<dbReference type="PANTHER" id="PTHR40053">
    <property type="entry name" value="SPORULATION-CONTROL PROTEIN SPO0M"/>
    <property type="match status" value="1"/>
</dbReference>
<dbReference type="RefSeq" id="WP_089752014.1">
    <property type="nucleotide sequence ID" value="NZ_FOOG01000017.1"/>
</dbReference>
<dbReference type="Pfam" id="PF07070">
    <property type="entry name" value="Spo0M"/>
    <property type="match status" value="1"/>
</dbReference>
<accession>A0A1I2N273</accession>
<evidence type="ECO:0000313" key="2">
    <source>
        <dbReference type="Proteomes" id="UP000198897"/>
    </source>
</evidence>
<dbReference type="OrthoDB" id="2988706at2"/>
<organism evidence="1 2">
    <name type="scientific">Halobacillus alkaliphilus</name>
    <dbReference type="NCBI Taxonomy" id="396056"/>
    <lineage>
        <taxon>Bacteria</taxon>
        <taxon>Bacillati</taxon>
        <taxon>Bacillota</taxon>
        <taxon>Bacilli</taxon>
        <taxon>Bacillales</taxon>
        <taxon>Bacillaceae</taxon>
        <taxon>Halobacillus</taxon>
    </lineage>
</organism>